<dbReference type="InterPro" id="IPR009003">
    <property type="entry name" value="Peptidase_S1_PA"/>
</dbReference>
<dbReference type="Gene3D" id="2.40.10.10">
    <property type="entry name" value="Trypsin-like serine proteases"/>
    <property type="match status" value="2"/>
</dbReference>
<feature type="signal peptide" evidence="1">
    <location>
        <begin position="1"/>
        <end position="24"/>
    </location>
</feature>
<accession>A0A6P8X2M5</accession>
<gene>
    <name evidence="3" type="primary">LOC117569060</name>
</gene>
<dbReference type="OrthoDB" id="7872189at2759"/>
<dbReference type="GeneID" id="117569060"/>
<evidence type="ECO:0000313" key="3">
    <source>
        <dbReference type="RefSeq" id="XP_034105963.1"/>
    </source>
</evidence>
<evidence type="ECO:0000256" key="1">
    <source>
        <dbReference type="SAM" id="SignalP"/>
    </source>
</evidence>
<feature type="chain" id="PRO_5028279748" evidence="1">
    <location>
        <begin position="25"/>
        <end position="332"/>
    </location>
</feature>
<dbReference type="SUPFAM" id="SSF50494">
    <property type="entry name" value="Trypsin-like serine proteases"/>
    <property type="match status" value="1"/>
</dbReference>
<dbReference type="AlphaFoldDB" id="A0A6P8X2M5"/>
<keyword evidence="1" id="KW-0732">Signal</keyword>
<organism evidence="2 3">
    <name type="scientific">Drosophila albomicans</name>
    <name type="common">Fruit fly</name>
    <dbReference type="NCBI Taxonomy" id="7291"/>
    <lineage>
        <taxon>Eukaryota</taxon>
        <taxon>Metazoa</taxon>
        <taxon>Ecdysozoa</taxon>
        <taxon>Arthropoda</taxon>
        <taxon>Hexapoda</taxon>
        <taxon>Insecta</taxon>
        <taxon>Pterygota</taxon>
        <taxon>Neoptera</taxon>
        <taxon>Endopterygota</taxon>
        <taxon>Diptera</taxon>
        <taxon>Brachycera</taxon>
        <taxon>Muscomorpha</taxon>
        <taxon>Ephydroidea</taxon>
        <taxon>Drosophilidae</taxon>
        <taxon>Drosophila</taxon>
    </lineage>
</organism>
<dbReference type="RefSeq" id="XP_034105963.1">
    <property type="nucleotide sequence ID" value="XM_034250072.2"/>
</dbReference>
<name>A0A6P8X2M5_DROAB</name>
<keyword evidence="2" id="KW-1185">Reference proteome</keyword>
<proteinExistence type="predicted"/>
<dbReference type="InterPro" id="IPR043504">
    <property type="entry name" value="Peptidase_S1_PA_chymotrypsin"/>
</dbReference>
<protein>
    <submittedName>
        <fullName evidence="3">Uncharacterized protein LOC117569060 isoform X1</fullName>
    </submittedName>
</protein>
<evidence type="ECO:0000313" key="2">
    <source>
        <dbReference type="Proteomes" id="UP000515160"/>
    </source>
</evidence>
<dbReference type="Proteomes" id="UP000515160">
    <property type="component" value="Chromosome 3"/>
</dbReference>
<sequence length="332" mass="37570">MIVIRLFPFIFALTLVMTVPRTLAYKEFDTCGGDREYPLGVCRYTDDCCTIKRYVMQKKINIKDVSSCGYDSPFKGKMICCPKTDTQRTTSGPPILRFTGSHLVTMRYLTEHRDDFSYRFTGVLLSSSLVLASKQCDAEDDEGLPSKVKLGSQDAGVNDKSDIEIYVDRPTSYKNDLVLIKLRTRLNRTQLSENVTIANLCHPYDLLGHPQFFAAGYSYNTQKNEGCKKYTMELENLNLNECKNVKVTRQIEDLATDQSHFCLRPIPTFEMKNECSKCLTATSSVLHVQRRDGSQCVAGIATPTNDECIEDESPLYFTNILTKSVSDFFNGE</sequence>
<reference evidence="3" key="1">
    <citation type="submission" date="2025-08" db="UniProtKB">
        <authorList>
            <consortium name="RefSeq"/>
        </authorList>
    </citation>
    <scope>IDENTIFICATION</scope>
    <source>
        <strain evidence="3">15112-1751.03</strain>
        <tissue evidence="3">Whole Adult</tissue>
    </source>
</reference>